<dbReference type="InterPro" id="IPR058533">
    <property type="entry name" value="Cation_efflux_TM"/>
</dbReference>
<reference evidence="11" key="1">
    <citation type="submission" date="2016-10" db="EMBL/GenBank/DDBJ databases">
        <authorList>
            <person name="Jeantristanb JTB J.-T."/>
            <person name="Ricardo R."/>
        </authorList>
    </citation>
    <scope>NUCLEOTIDE SEQUENCE [LARGE SCALE GENOMIC DNA]</scope>
</reference>
<comment type="subcellular location">
    <subcellularLocation>
        <location evidence="1">Membrane</location>
        <topology evidence="1">Multi-pass membrane protein</topology>
    </subcellularLocation>
</comment>
<dbReference type="InterPro" id="IPR027470">
    <property type="entry name" value="Cation_efflux_CTD"/>
</dbReference>
<feature type="transmembrane region" description="Helical" evidence="7">
    <location>
        <begin position="245"/>
        <end position="267"/>
    </location>
</feature>
<dbReference type="AlphaFoldDB" id="A0A2X0MU56"/>
<feature type="region of interest" description="Disordered" evidence="6">
    <location>
        <begin position="1"/>
        <end position="29"/>
    </location>
</feature>
<keyword evidence="4 7" id="KW-1133">Transmembrane helix</keyword>
<dbReference type="InterPro" id="IPR050291">
    <property type="entry name" value="CDF_Transporter"/>
</dbReference>
<dbReference type="InterPro" id="IPR027469">
    <property type="entry name" value="Cation_efflux_TMD_sf"/>
</dbReference>
<dbReference type="NCBIfam" id="TIGR01297">
    <property type="entry name" value="CDF"/>
    <property type="match status" value="1"/>
</dbReference>
<feature type="transmembrane region" description="Helical" evidence="7">
    <location>
        <begin position="176"/>
        <end position="197"/>
    </location>
</feature>
<organism evidence="10 11">
    <name type="scientific">Microbotryum saponariae</name>
    <dbReference type="NCBI Taxonomy" id="289078"/>
    <lineage>
        <taxon>Eukaryota</taxon>
        <taxon>Fungi</taxon>
        <taxon>Dikarya</taxon>
        <taxon>Basidiomycota</taxon>
        <taxon>Pucciniomycotina</taxon>
        <taxon>Microbotryomycetes</taxon>
        <taxon>Microbotryales</taxon>
        <taxon>Microbotryaceae</taxon>
        <taxon>Microbotryum</taxon>
    </lineage>
</organism>
<dbReference type="PANTHER" id="PTHR43840:SF12">
    <property type="entry name" value="CATION DIFFUSION FACILITATOR 1 (AFU_ORTHOLOGUE AFUA_1G14440)"/>
    <property type="match status" value="1"/>
</dbReference>
<dbReference type="OrthoDB" id="78296at2759"/>
<feature type="domain" description="Cation efflux protein cytoplasmic" evidence="9">
    <location>
        <begin position="391"/>
        <end position="451"/>
    </location>
</feature>
<keyword evidence="11" id="KW-1185">Reference proteome</keyword>
<dbReference type="PANTHER" id="PTHR43840">
    <property type="entry name" value="MITOCHONDRIAL METAL TRANSPORTER 1-RELATED"/>
    <property type="match status" value="1"/>
</dbReference>
<dbReference type="GO" id="GO:0016020">
    <property type="term" value="C:membrane"/>
    <property type="evidence" value="ECO:0007669"/>
    <property type="project" value="UniProtKB-SubCell"/>
</dbReference>
<dbReference type="GO" id="GO:0030003">
    <property type="term" value="P:intracellular monoatomic cation homeostasis"/>
    <property type="evidence" value="ECO:0007669"/>
    <property type="project" value="UniProtKB-ARBA"/>
</dbReference>
<dbReference type="Gene3D" id="1.20.1510.10">
    <property type="entry name" value="Cation efflux protein transmembrane domain"/>
    <property type="match status" value="1"/>
</dbReference>
<evidence type="ECO:0000256" key="3">
    <source>
        <dbReference type="ARBA" id="ARBA00022692"/>
    </source>
</evidence>
<evidence type="ECO:0000256" key="6">
    <source>
        <dbReference type="SAM" id="MobiDB-lite"/>
    </source>
</evidence>
<feature type="transmembrane region" description="Helical" evidence="7">
    <location>
        <begin position="203"/>
        <end position="224"/>
    </location>
</feature>
<sequence length="512" mass="56637">MSVTNEHPLAASPASVPFPSPPLSPSDRQADLNAFEADPAYRGGFLASSLSRNEEADPLLLKSKIQSDEHLTELRRRRKGGKVLDSFYTRQNDHITSLLKPMDKHIQEAAEEEDANRLPVSLLNFKSPPPGAKRPCHWSAHVRAIAAGPKSMLYYLQATPTNSGLLSTCRDVQIKIAIYGSFICNCVLAILQVYAAISSLSLSFFATMIDSVFDPMANLVLLYCHRTAAKVDLVKYPSGGSKFETIGDITYSAVMGAVSVVLVAFSVQDLAKGESDKSIHVPAIIAVGIAFVTKLALFLYCYSLQSKNSQVRVLWEDHRNDLFINGFGLFTNAAGAKIAWWIDPSGALIISFVLIFVWGRTIYKLFSYLAGVAAPIEFQQLVIYKAMTFAHGIEKIDSCVVYHAGPDYIVEVDIVMSSETPLWKAHDISQALQDKLEELPKVDRAFVHVDHETSHKPRDSMAYRNIARGSDGANTCFLPSHPVHRDLVAAKNIRFAGLHCLFCDHHPFKQYH</sequence>
<proteinExistence type="predicted"/>
<dbReference type="Proteomes" id="UP000249723">
    <property type="component" value="Unassembled WGS sequence"/>
</dbReference>
<evidence type="ECO:0000259" key="8">
    <source>
        <dbReference type="Pfam" id="PF01545"/>
    </source>
</evidence>
<dbReference type="FunFam" id="1.20.1510.10:FF:000005">
    <property type="entry name" value="Putative Cation diffusion facilitator 1"/>
    <property type="match status" value="1"/>
</dbReference>
<evidence type="ECO:0000259" key="9">
    <source>
        <dbReference type="Pfam" id="PF16916"/>
    </source>
</evidence>
<gene>
    <name evidence="10" type="ORF">BZ3500_MVSOF-1268-A1-R1_CHR3-3G06411</name>
</gene>
<dbReference type="STRING" id="289078.A0A2X0MU56"/>
<protein>
    <submittedName>
        <fullName evidence="10">BZ3500_MvSof-1268-A1-R1_Chr3-3g06411 protein</fullName>
    </submittedName>
</protein>
<dbReference type="Gene3D" id="3.30.70.1350">
    <property type="entry name" value="Cation efflux protein, cytoplasmic domain"/>
    <property type="match status" value="1"/>
</dbReference>
<dbReference type="SUPFAM" id="SSF160240">
    <property type="entry name" value="Cation efflux protein cytoplasmic domain-like"/>
    <property type="match status" value="1"/>
</dbReference>
<keyword evidence="5 7" id="KW-0472">Membrane</keyword>
<evidence type="ECO:0000313" key="11">
    <source>
        <dbReference type="Proteomes" id="UP000249723"/>
    </source>
</evidence>
<dbReference type="InterPro" id="IPR002524">
    <property type="entry name" value="Cation_efflux"/>
</dbReference>
<evidence type="ECO:0000256" key="5">
    <source>
        <dbReference type="ARBA" id="ARBA00023136"/>
    </source>
</evidence>
<dbReference type="Pfam" id="PF16916">
    <property type="entry name" value="ZT_dimer"/>
    <property type="match status" value="1"/>
</dbReference>
<dbReference type="EMBL" id="FMWP01000094">
    <property type="protein sequence ID" value="SCZ97850.1"/>
    <property type="molecule type" value="Genomic_DNA"/>
</dbReference>
<feature type="transmembrane region" description="Helical" evidence="7">
    <location>
        <begin position="279"/>
        <end position="302"/>
    </location>
</feature>
<evidence type="ECO:0000256" key="4">
    <source>
        <dbReference type="ARBA" id="ARBA00022989"/>
    </source>
</evidence>
<evidence type="ECO:0000256" key="7">
    <source>
        <dbReference type="SAM" id="Phobius"/>
    </source>
</evidence>
<keyword evidence="3 7" id="KW-0812">Transmembrane</keyword>
<evidence type="ECO:0000256" key="2">
    <source>
        <dbReference type="ARBA" id="ARBA00022448"/>
    </source>
</evidence>
<dbReference type="SUPFAM" id="SSF161111">
    <property type="entry name" value="Cation efflux protein transmembrane domain-like"/>
    <property type="match status" value="1"/>
</dbReference>
<feature type="transmembrane region" description="Helical" evidence="7">
    <location>
        <begin position="348"/>
        <end position="366"/>
    </location>
</feature>
<dbReference type="InterPro" id="IPR036837">
    <property type="entry name" value="Cation_efflux_CTD_sf"/>
</dbReference>
<keyword evidence="2" id="KW-0813">Transport</keyword>
<accession>A0A2X0MU56</accession>
<name>A0A2X0MU56_9BASI</name>
<evidence type="ECO:0000256" key="1">
    <source>
        <dbReference type="ARBA" id="ARBA00004141"/>
    </source>
</evidence>
<feature type="domain" description="Cation efflux protein transmembrane" evidence="8">
    <location>
        <begin position="181"/>
        <end position="369"/>
    </location>
</feature>
<dbReference type="Pfam" id="PF01545">
    <property type="entry name" value="Cation_efflux"/>
    <property type="match status" value="1"/>
</dbReference>
<evidence type="ECO:0000313" key="10">
    <source>
        <dbReference type="EMBL" id="SCZ97850.1"/>
    </source>
</evidence>
<dbReference type="GO" id="GO:0098771">
    <property type="term" value="P:inorganic ion homeostasis"/>
    <property type="evidence" value="ECO:0007669"/>
    <property type="project" value="UniProtKB-ARBA"/>
</dbReference>
<dbReference type="GO" id="GO:0008324">
    <property type="term" value="F:monoatomic cation transmembrane transporter activity"/>
    <property type="evidence" value="ECO:0007669"/>
    <property type="project" value="InterPro"/>
</dbReference>